<dbReference type="eggNOG" id="COG5361">
    <property type="taxonomic scope" value="Bacteria"/>
</dbReference>
<dbReference type="Pfam" id="PF06742">
    <property type="entry name" value="DUF1214"/>
    <property type="match status" value="1"/>
</dbReference>
<evidence type="ECO:0008006" key="5">
    <source>
        <dbReference type="Google" id="ProtNLM"/>
    </source>
</evidence>
<feature type="domain" description="DUF1214" evidence="1">
    <location>
        <begin position="352"/>
        <end position="463"/>
    </location>
</feature>
<dbReference type="PANTHER" id="PTHR36509">
    <property type="entry name" value="BLL3101 PROTEIN"/>
    <property type="match status" value="1"/>
</dbReference>
<dbReference type="InterPro" id="IPR010679">
    <property type="entry name" value="DUF1254"/>
</dbReference>
<dbReference type="Gene3D" id="2.60.40.1610">
    <property type="entry name" value="Domain of unknown function DUF1254"/>
    <property type="match status" value="1"/>
</dbReference>
<evidence type="ECO:0000313" key="4">
    <source>
        <dbReference type="Proteomes" id="UP000027446"/>
    </source>
</evidence>
<proteinExistence type="predicted"/>
<dbReference type="InterPro" id="IPR010621">
    <property type="entry name" value="DUF1214"/>
</dbReference>
<evidence type="ECO:0000259" key="1">
    <source>
        <dbReference type="Pfam" id="PF06742"/>
    </source>
</evidence>
<evidence type="ECO:0000259" key="2">
    <source>
        <dbReference type="Pfam" id="PF06863"/>
    </source>
</evidence>
<sequence>MGVVLIVACVLTAVFVAKNGAVSAGIRAATSGMGDASVSELGDVKPYPPIEFAEKHAYDLGGQAYLWFYGRWRMILEERDFVLKNGAAINSLLKYRDPPTADDEIYVTPNLDVLNIVSFFDLAEQPQILTIPPIEDGRYYTFMFVDAWHNIIANVSRQHYPQGGQQVALVGPGWQGALPEGAIRLDSPTNTVALLGRIRVSPEIPEDVAKAQALLDAVEVAPLSTMMDVPVPAGTVPGQSYELIDPNARQTLAIFDNYREILRRNPPYGKDAYAADIFEEIIPGAGLEPNPVFMAGLKETARDSQRMIRTIPLASRLRGWSMTPPEVSTPDWSWLLRAALTEYGILVNVKEESVYITTTLDSDRKNMTGGESYELRLASPPPVKEFWSITLYDMATAQLIANDWDKFRIGDNTPGLKYEADGSLRLFISPEPPEDADDVPNWIPSTPNKDIQLNIVMRIYGPTDEILSKEWFPENWQKQ</sequence>
<dbReference type="InterPro" id="IPR037049">
    <property type="entry name" value="DUF1214_C_sf"/>
</dbReference>
<evidence type="ECO:0000313" key="3">
    <source>
        <dbReference type="EMBL" id="KCZ85567.1"/>
    </source>
</evidence>
<comment type="caution">
    <text evidence="3">The sequence shown here is derived from an EMBL/GenBank/DDBJ whole genome shotgun (WGS) entry which is preliminary data.</text>
</comment>
<accession>A0A069E678</accession>
<dbReference type="EMBL" id="ARYH01000001">
    <property type="protein sequence ID" value="KCZ85567.1"/>
    <property type="molecule type" value="Genomic_DNA"/>
</dbReference>
<reference evidence="3 4" key="1">
    <citation type="journal article" date="2014" name="Antonie Van Leeuwenhoek">
        <title>Hyphomonas beringensis sp. nov. and Hyphomonas chukchiensis sp. nov., isolated from surface seawater of the Bering Sea and Chukchi Sea.</title>
        <authorList>
            <person name="Li C."/>
            <person name="Lai Q."/>
            <person name="Li G."/>
            <person name="Dong C."/>
            <person name="Wang J."/>
            <person name="Liao Y."/>
            <person name="Shao Z."/>
        </authorList>
    </citation>
    <scope>NUCLEOTIDE SEQUENCE [LARGE SCALE GENOMIC DNA]</scope>
    <source>
        <strain evidence="3 4">MHS-3</strain>
    </source>
</reference>
<dbReference type="SUPFAM" id="SSF160935">
    <property type="entry name" value="VPA0735-like"/>
    <property type="match status" value="1"/>
</dbReference>
<dbReference type="PATRIC" id="fig|1280949.3.peg.1585"/>
<dbReference type="InterPro" id="IPR037050">
    <property type="entry name" value="DUF1254_sf"/>
</dbReference>
<dbReference type="PANTHER" id="PTHR36509:SF2">
    <property type="entry name" value="BLL3101 PROTEIN"/>
    <property type="match status" value="1"/>
</dbReference>
<name>A0A069E678_9PROT</name>
<dbReference type="AlphaFoldDB" id="A0A069E678"/>
<organism evidence="3 4">
    <name type="scientific">Hyphomonas adhaerens MHS-3</name>
    <dbReference type="NCBI Taxonomy" id="1280949"/>
    <lineage>
        <taxon>Bacteria</taxon>
        <taxon>Pseudomonadati</taxon>
        <taxon>Pseudomonadota</taxon>
        <taxon>Alphaproteobacteria</taxon>
        <taxon>Hyphomonadales</taxon>
        <taxon>Hyphomonadaceae</taxon>
        <taxon>Hyphomonas</taxon>
    </lineage>
</organism>
<protein>
    <recommendedName>
        <fullName evidence="5">DUF1254 domain-containing protein</fullName>
    </recommendedName>
</protein>
<dbReference type="Pfam" id="PF06863">
    <property type="entry name" value="DUF1254"/>
    <property type="match status" value="1"/>
</dbReference>
<feature type="domain" description="DUF1254" evidence="2">
    <location>
        <begin position="89"/>
        <end position="222"/>
    </location>
</feature>
<dbReference type="Gene3D" id="2.60.120.600">
    <property type="entry name" value="Domain of unknown function DUF1214, C-terminal domain"/>
    <property type="match status" value="1"/>
</dbReference>
<dbReference type="Proteomes" id="UP000027446">
    <property type="component" value="Unassembled WGS sequence"/>
</dbReference>
<gene>
    <name evidence="3" type="ORF">HAD_07780</name>
</gene>
<keyword evidence="4" id="KW-1185">Reference proteome</keyword>